<comment type="caution">
    <text evidence="13">The sequence shown here is derived from an EMBL/GenBank/DDBJ whole genome shotgun (WGS) entry which is preliminary data.</text>
</comment>
<name>A0ABN1EYU2_9PROT</name>
<dbReference type="SUPFAM" id="SSF56935">
    <property type="entry name" value="Porins"/>
    <property type="match status" value="1"/>
</dbReference>
<feature type="domain" description="TonB-dependent receptor-like beta-barrel" evidence="11">
    <location>
        <begin position="249"/>
        <end position="755"/>
    </location>
</feature>
<keyword evidence="13" id="KW-0675">Receptor</keyword>
<dbReference type="EMBL" id="BAAAFZ010000015">
    <property type="protein sequence ID" value="GAA0577830.1"/>
    <property type="molecule type" value="Genomic_DNA"/>
</dbReference>
<dbReference type="Pfam" id="PF00593">
    <property type="entry name" value="TonB_dep_Rec_b-barrel"/>
    <property type="match status" value="1"/>
</dbReference>
<protein>
    <submittedName>
        <fullName evidence="13">TonB-dependent receptor</fullName>
    </submittedName>
</protein>
<feature type="region of interest" description="Disordered" evidence="10">
    <location>
        <begin position="65"/>
        <end position="89"/>
    </location>
</feature>
<keyword evidence="7 8" id="KW-0998">Cell outer membrane</keyword>
<evidence type="ECO:0000313" key="14">
    <source>
        <dbReference type="Proteomes" id="UP001501588"/>
    </source>
</evidence>
<keyword evidence="2 8" id="KW-0813">Transport</keyword>
<evidence type="ECO:0000256" key="5">
    <source>
        <dbReference type="ARBA" id="ARBA00023077"/>
    </source>
</evidence>
<dbReference type="PROSITE" id="PS52016">
    <property type="entry name" value="TONB_DEPENDENT_REC_3"/>
    <property type="match status" value="1"/>
</dbReference>
<dbReference type="Pfam" id="PF07715">
    <property type="entry name" value="Plug"/>
    <property type="match status" value="1"/>
</dbReference>
<dbReference type="Gene3D" id="2.170.130.10">
    <property type="entry name" value="TonB-dependent receptor, plug domain"/>
    <property type="match status" value="1"/>
</dbReference>
<evidence type="ECO:0000256" key="1">
    <source>
        <dbReference type="ARBA" id="ARBA00004571"/>
    </source>
</evidence>
<keyword evidence="6 8" id="KW-0472">Membrane</keyword>
<gene>
    <name evidence="13" type="ORF">GCM10009416_15490</name>
</gene>
<evidence type="ECO:0000259" key="12">
    <source>
        <dbReference type="Pfam" id="PF07715"/>
    </source>
</evidence>
<dbReference type="InterPro" id="IPR000531">
    <property type="entry name" value="Beta-barrel_TonB"/>
</dbReference>
<evidence type="ECO:0000256" key="9">
    <source>
        <dbReference type="RuleBase" id="RU003357"/>
    </source>
</evidence>
<dbReference type="RefSeq" id="WP_343894631.1">
    <property type="nucleotide sequence ID" value="NZ_BAAAFZ010000015.1"/>
</dbReference>
<reference evidence="13 14" key="1">
    <citation type="journal article" date="2019" name="Int. J. Syst. Evol. Microbiol.">
        <title>The Global Catalogue of Microorganisms (GCM) 10K type strain sequencing project: providing services to taxonomists for standard genome sequencing and annotation.</title>
        <authorList>
            <consortium name="The Broad Institute Genomics Platform"/>
            <consortium name="The Broad Institute Genome Sequencing Center for Infectious Disease"/>
            <person name="Wu L."/>
            <person name="Ma J."/>
        </authorList>
    </citation>
    <scope>NUCLEOTIDE SEQUENCE [LARGE SCALE GENOMIC DNA]</scope>
    <source>
        <strain evidence="13 14">JCM 9933</strain>
    </source>
</reference>
<keyword evidence="5 9" id="KW-0798">TonB box</keyword>
<sequence length="801" mass="85336">MARWAQAHGAAWAGAVRERARAAAVALTAAAAVLPAVAEAQEPQRAEAATAGSLPAVESVGVAPLPGSGLPRDRIPGNPRTLSAPDLARDGRLIGGGLTETLERTSASVTRNDTGGNPFQPDVQIRGFSASPLLGTPQGIAVYQNGVRINEAFGDTVQWDLIPDIAIRDIDVTGSNPLFGLNAVGGAVALRMRTGFDFQGAEIDLSGGSYGRRALGLHAGKQVGNVAAYFAVEGLDDDGYRRFSPSRVRRLYGDLGWQGERATLNLSIGHGSNSLSGNGPAPVELLRQGRREVFTYPDQTRNRLLTLQARGTYALTDALSLQATAYIREFRQRTTNGDLADVEACEDDETAGLLCLDDGPPLLGPGRAPLSAGILGGAPPGAVNRTRTNSTGVGGSAQAVYDAPVFGMPLRAVVGASYDRGNTEFSGTSEFGAITPSRSVTAFGIILDQPDAGIAPVRLRSTNDYVGLYGSATLDVLPRVSATVGGRWNYADIELRDRIGTALNGRHDFSRFNPAAGVTWRFVDSATAYFGYSEANRAPSPAELSCADPLLPCLLGAFFLADPPLRQVVSRTFEAGVRGAVGTERLGLNGRLRWNLGLFRTGLEDDILLVQSDIQGRGFFQNAGDTRRQGIEAGLSWRNDRLAFGLDYALIDATFRTGQRLPSPNNPFADEDGAILVERGDRIPGIPRHRIRFDAEWRPIPPWSLGGNVIYNSGQYLRGDEGNQLGKLDGYALVNLRTSLRVGPGVELYGLVRNLFDKRFASFGTLYELGTAESLGLGLSDPRTVTPGLPRTFFGGVRVVF</sequence>
<evidence type="ECO:0000256" key="10">
    <source>
        <dbReference type="SAM" id="MobiDB-lite"/>
    </source>
</evidence>
<dbReference type="InterPro" id="IPR012910">
    <property type="entry name" value="Plug_dom"/>
</dbReference>
<evidence type="ECO:0000256" key="8">
    <source>
        <dbReference type="PROSITE-ProRule" id="PRU01360"/>
    </source>
</evidence>
<evidence type="ECO:0000256" key="2">
    <source>
        <dbReference type="ARBA" id="ARBA00022448"/>
    </source>
</evidence>
<evidence type="ECO:0000256" key="3">
    <source>
        <dbReference type="ARBA" id="ARBA00022452"/>
    </source>
</evidence>
<keyword evidence="4 8" id="KW-0812">Transmembrane</keyword>
<evidence type="ECO:0000259" key="11">
    <source>
        <dbReference type="Pfam" id="PF00593"/>
    </source>
</evidence>
<comment type="similarity">
    <text evidence="8 9">Belongs to the TonB-dependent receptor family.</text>
</comment>
<dbReference type="InterPro" id="IPR037066">
    <property type="entry name" value="Plug_dom_sf"/>
</dbReference>
<evidence type="ECO:0000256" key="6">
    <source>
        <dbReference type="ARBA" id="ARBA00023136"/>
    </source>
</evidence>
<dbReference type="InterPro" id="IPR039426">
    <property type="entry name" value="TonB-dep_rcpt-like"/>
</dbReference>
<comment type="subcellular location">
    <subcellularLocation>
        <location evidence="1 8">Cell outer membrane</location>
        <topology evidence="1 8">Multi-pass membrane protein</topology>
    </subcellularLocation>
</comment>
<evidence type="ECO:0000256" key="7">
    <source>
        <dbReference type="ARBA" id="ARBA00023237"/>
    </source>
</evidence>
<dbReference type="Proteomes" id="UP001501588">
    <property type="component" value="Unassembled WGS sequence"/>
</dbReference>
<organism evidence="13 14">
    <name type="scientific">Craurococcus roseus</name>
    <dbReference type="NCBI Taxonomy" id="77585"/>
    <lineage>
        <taxon>Bacteria</taxon>
        <taxon>Pseudomonadati</taxon>
        <taxon>Pseudomonadota</taxon>
        <taxon>Alphaproteobacteria</taxon>
        <taxon>Acetobacterales</taxon>
        <taxon>Acetobacteraceae</taxon>
        <taxon>Craurococcus</taxon>
    </lineage>
</organism>
<evidence type="ECO:0000313" key="13">
    <source>
        <dbReference type="EMBL" id="GAA0577830.1"/>
    </source>
</evidence>
<feature type="domain" description="TonB-dependent receptor plug" evidence="12">
    <location>
        <begin position="98"/>
        <end position="187"/>
    </location>
</feature>
<keyword evidence="14" id="KW-1185">Reference proteome</keyword>
<keyword evidence="3 8" id="KW-1134">Transmembrane beta strand</keyword>
<evidence type="ECO:0000256" key="4">
    <source>
        <dbReference type="ARBA" id="ARBA00022692"/>
    </source>
</evidence>
<accession>A0ABN1EYU2</accession>
<dbReference type="PANTHER" id="PTHR30069:SF39">
    <property type="entry name" value="BLL6183 PROTEIN"/>
    <property type="match status" value="1"/>
</dbReference>
<dbReference type="PANTHER" id="PTHR30069">
    <property type="entry name" value="TONB-DEPENDENT OUTER MEMBRANE RECEPTOR"/>
    <property type="match status" value="1"/>
</dbReference>
<dbReference type="InterPro" id="IPR036942">
    <property type="entry name" value="Beta-barrel_TonB_sf"/>
</dbReference>
<dbReference type="Gene3D" id="2.40.170.20">
    <property type="entry name" value="TonB-dependent receptor, beta-barrel domain"/>
    <property type="match status" value="1"/>
</dbReference>
<proteinExistence type="inferred from homology"/>